<feature type="region of interest" description="Disordered" evidence="7">
    <location>
        <begin position="44"/>
        <end position="71"/>
    </location>
</feature>
<dbReference type="GO" id="GO:0043024">
    <property type="term" value="F:ribosomal small subunit binding"/>
    <property type="evidence" value="ECO:0007669"/>
    <property type="project" value="TreeGrafter"/>
</dbReference>
<dbReference type="AlphaFoldDB" id="A0A8T0IHG0"/>
<dbReference type="CDD" id="cd22534">
    <property type="entry name" value="KH-II_Era"/>
    <property type="match status" value="1"/>
</dbReference>
<evidence type="ECO:0000256" key="7">
    <source>
        <dbReference type="SAM" id="MobiDB-lite"/>
    </source>
</evidence>
<dbReference type="Proteomes" id="UP000822688">
    <property type="component" value="Chromosome 3"/>
</dbReference>
<dbReference type="InterPro" id="IPR004044">
    <property type="entry name" value="KH_dom_type_2"/>
</dbReference>
<dbReference type="SUPFAM" id="SSF52540">
    <property type="entry name" value="P-loop containing nucleoside triphosphate hydrolases"/>
    <property type="match status" value="1"/>
</dbReference>
<comment type="caution">
    <text evidence="10">The sequence shown here is derived from an EMBL/GenBank/DDBJ whole genome shotgun (WGS) entry which is preliminary data.</text>
</comment>
<evidence type="ECO:0000256" key="1">
    <source>
        <dbReference type="ARBA" id="ARBA00007921"/>
    </source>
</evidence>
<dbReference type="GO" id="GO:0005525">
    <property type="term" value="F:GTP binding"/>
    <property type="evidence" value="ECO:0007669"/>
    <property type="project" value="UniProtKB-UniRule"/>
</dbReference>
<evidence type="ECO:0000256" key="3">
    <source>
        <dbReference type="ARBA" id="ARBA00022884"/>
    </source>
</evidence>
<dbReference type="InterPro" id="IPR006073">
    <property type="entry name" value="GTP-bd"/>
</dbReference>
<evidence type="ECO:0000256" key="4">
    <source>
        <dbReference type="ARBA" id="ARBA00023134"/>
    </source>
</evidence>
<keyword evidence="2 6" id="KW-0547">Nucleotide-binding</keyword>
<dbReference type="Gene3D" id="3.40.50.300">
    <property type="entry name" value="P-loop containing nucleotide triphosphate hydrolases"/>
    <property type="match status" value="1"/>
</dbReference>
<keyword evidence="11" id="KW-1185">Reference proteome</keyword>
<dbReference type="InterPro" id="IPR030388">
    <property type="entry name" value="G_ERA_dom"/>
</dbReference>
<dbReference type="InterPro" id="IPR027417">
    <property type="entry name" value="P-loop_NTPase"/>
</dbReference>
<dbReference type="PANTHER" id="PTHR42698:SF1">
    <property type="entry name" value="GTPASE ERA, MITOCHONDRIAL"/>
    <property type="match status" value="1"/>
</dbReference>
<keyword evidence="3 5" id="KW-0694">RNA-binding</keyword>
<dbReference type="GO" id="GO:0000028">
    <property type="term" value="P:ribosomal small subunit assembly"/>
    <property type="evidence" value="ECO:0007669"/>
    <property type="project" value="TreeGrafter"/>
</dbReference>
<feature type="domain" description="KH type-2" evidence="8">
    <location>
        <begin position="360"/>
        <end position="437"/>
    </location>
</feature>
<evidence type="ECO:0000256" key="6">
    <source>
        <dbReference type="PROSITE-ProRule" id="PRU01050"/>
    </source>
</evidence>
<dbReference type="NCBIfam" id="TIGR00231">
    <property type="entry name" value="small_GTP"/>
    <property type="match status" value="1"/>
</dbReference>
<evidence type="ECO:0000313" key="11">
    <source>
        <dbReference type="Proteomes" id="UP000822688"/>
    </source>
</evidence>
<comment type="similarity">
    <text evidence="1 6">Belongs to the TRAFAC class TrmE-Era-EngA-EngB-Septin-like GTPase superfamily. Era GTPase family.</text>
</comment>
<protein>
    <submittedName>
        <fullName evidence="10">Uncharacterized protein</fullName>
    </submittedName>
</protein>
<name>A0A8T0IHG0_CERPU</name>
<evidence type="ECO:0000256" key="2">
    <source>
        <dbReference type="ARBA" id="ARBA00022741"/>
    </source>
</evidence>
<organism evidence="10 11">
    <name type="scientific">Ceratodon purpureus</name>
    <name type="common">Fire moss</name>
    <name type="synonym">Dicranum purpureum</name>
    <dbReference type="NCBI Taxonomy" id="3225"/>
    <lineage>
        <taxon>Eukaryota</taxon>
        <taxon>Viridiplantae</taxon>
        <taxon>Streptophyta</taxon>
        <taxon>Embryophyta</taxon>
        <taxon>Bryophyta</taxon>
        <taxon>Bryophytina</taxon>
        <taxon>Bryopsida</taxon>
        <taxon>Dicranidae</taxon>
        <taxon>Pseudoditrichales</taxon>
        <taxon>Ditrichaceae</taxon>
        <taxon>Ceratodon</taxon>
    </lineage>
</organism>
<dbReference type="EMBL" id="CM026423">
    <property type="protein sequence ID" value="KAG0582326.1"/>
    <property type="molecule type" value="Genomic_DNA"/>
</dbReference>
<dbReference type="SUPFAM" id="SSF54814">
    <property type="entry name" value="Prokaryotic type KH domain (KH-domain type II)"/>
    <property type="match status" value="1"/>
</dbReference>
<dbReference type="InterPro" id="IPR005225">
    <property type="entry name" value="Small_GTP-bd"/>
</dbReference>
<evidence type="ECO:0000256" key="5">
    <source>
        <dbReference type="PROSITE-ProRule" id="PRU00118"/>
    </source>
</evidence>
<proteinExistence type="inferred from homology"/>
<dbReference type="CDD" id="cd04163">
    <property type="entry name" value="Era"/>
    <property type="match status" value="1"/>
</dbReference>
<dbReference type="PROSITE" id="PS51713">
    <property type="entry name" value="G_ERA"/>
    <property type="match status" value="1"/>
</dbReference>
<dbReference type="HAMAP" id="MF_00367">
    <property type="entry name" value="GTPase_Era"/>
    <property type="match status" value="1"/>
</dbReference>
<feature type="domain" description="Era-type G" evidence="9">
    <location>
        <begin position="121"/>
        <end position="329"/>
    </location>
</feature>
<evidence type="ECO:0000259" key="8">
    <source>
        <dbReference type="PROSITE" id="PS50823"/>
    </source>
</evidence>
<feature type="region of interest" description="G3" evidence="6">
    <location>
        <begin position="176"/>
        <end position="179"/>
    </location>
</feature>
<gene>
    <name evidence="10" type="ORF">KC19_3G052000</name>
</gene>
<feature type="region of interest" description="G2" evidence="6">
    <location>
        <begin position="155"/>
        <end position="159"/>
    </location>
</feature>
<dbReference type="Gene3D" id="3.30.300.20">
    <property type="match status" value="1"/>
</dbReference>
<dbReference type="Pfam" id="PF07650">
    <property type="entry name" value="KH_2"/>
    <property type="match status" value="1"/>
</dbReference>
<feature type="region of interest" description="G4" evidence="6">
    <location>
        <begin position="249"/>
        <end position="252"/>
    </location>
</feature>
<dbReference type="InterPro" id="IPR009019">
    <property type="entry name" value="KH_sf_prok-type"/>
</dbReference>
<sequence length="456" mass="50768">MYAVVKQLLRRGTRSGVWASPGVAAAHLERSAWSGFERFYAARSGGESGSDEEGGSGGRWGGESVAGPSGRDMVKDAEWEARDAMAQAQAMALLSAALDEAEEGVGGEGSEALVVREEDQKSLRVGVVGSPNAGKSTLTNHLVGSKVSAVSRKTNTTHKEHMGILTKGDSQLIFFDTPGLTVDIRGHPLRTDNRNRVRSAWQTAELCEALIVLVDAHRQIERPDKRVARLVEKLGNEETVSQKKILCFNKVDLVHPKRLLLPLAEEYGNYPAFDRSVLIKFQQCLFYEFCCCHFYSHSSYLVHSTFMISALSGDGVDALQDYLLDLAVPRPWEEEPEARPQRLARATALEIVRQHIFDCLHKELPYRIEQRHLSWRVLKDGSIRIHHLLLVEKEGHRKILIGKNGDVIRRIGTVARMELQKVLNNTVHLVLDVKVLEPGRDHISPLEEVGGEPLFL</sequence>
<dbReference type="PANTHER" id="PTHR42698">
    <property type="entry name" value="GTPASE ERA"/>
    <property type="match status" value="1"/>
</dbReference>
<accession>A0A8T0IHG0</accession>
<feature type="region of interest" description="G5" evidence="6">
    <location>
        <begin position="308"/>
        <end position="310"/>
    </location>
</feature>
<keyword evidence="4 6" id="KW-0342">GTP-binding</keyword>
<dbReference type="InterPro" id="IPR005662">
    <property type="entry name" value="GTPase_Era-like"/>
</dbReference>
<evidence type="ECO:0000313" key="10">
    <source>
        <dbReference type="EMBL" id="KAG0582326.1"/>
    </source>
</evidence>
<dbReference type="PROSITE" id="PS50823">
    <property type="entry name" value="KH_TYPE_2"/>
    <property type="match status" value="1"/>
</dbReference>
<dbReference type="Pfam" id="PF01926">
    <property type="entry name" value="MMR_HSR1"/>
    <property type="match status" value="1"/>
</dbReference>
<feature type="region of interest" description="G1" evidence="6">
    <location>
        <begin position="129"/>
        <end position="136"/>
    </location>
</feature>
<evidence type="ECO:0000259" key="9">
    <source>
        <dbReference type="PROSITE" id="PS51713"/>
    </source>
</evidence>
<dbReference type="GO" id="GO:0019843">
    <property type="term" value="F:rRNA binding"/>
    <property type="evidence" value="ECO:0007669"/>
    <property type="project" value="TreeGrafter"/>
</dbReference>
<reference evidence="10" key="1">
    <citation type="submission" date="2020-06" db="EMBL/GenBank/DDBJ databases">
        <title>WGS assembly of Ceratodon purpureus strain R40.</title>
        <authorList>
            <person name="Carey S.B."/>
            <person name="Jenkins J."/>
            <person name="Shu S."/>
            <person name="Lovell J.T."/>
            <person name="Sreedasyam A."/>
            <person name="Maumus F."/>
            <person name="Tiley G.P."/>
            <person name="Fernandez-Pozo N."/>
            <person name="Barry K."/>
            <person name="Chen C."/>
            <person name="Wang M."/>
            <person name="Lipzen A."/>
            <person name="Daum C."/>
            <person name="Saski C.A."/>
            <person name="Payton A.C."/>
            <person name="Mcbreen J.C."/>
            <person name="Conrad R.E."/>
            <person name="Kollar L.M."/>
            <person name="Olsson S."/>
            <person name="Huttunen S."/>
            <person name="Landis J.B."/>
            <person name="Wickett N.J."/>
            <person name="Johnson M.G."/>
            <person name="Rensing S.A."/>
            <person name="Grimwood J."/>
            <person name="Schmutz J."/>
            <person name="Mcdaniel S.F."/>
        </authorList>
    </citation>
    <scope>NUCLEOTIDE SEQUENCE</scope>
    <source>
        <strain evidence="10">R40</strain>
    </source>
</reference>
<dbReference type="InterPro" id="IPR015946">
    <property type="entry name" value="KH_dom-like_a/b"/>
</dbReference>